<protein>
    <submittedName>
        <fullName evidence="2">Uncharacterized protein</fullName>
    </submittedName>
</protein>
<feature type="region of interest" description="Disordered" evidence="1">
    <location>
        <begin position="73"/>
        <end position="107"/>
    </location>
</feature>
<evidence type="ECO:0000256" key="1">
    <source>
        <dbReference type="SAM" id="MobiDB-lite"/>
    </source>
</evidence>
<sequence length="107" mass="12681">MSLPEPTPVSLRQVPNNDFDEEAIFKENNKIIAESDRKRKELTELEQKKGKTNDNNEKSSIDEQIALLKAELGIKGGKRIRRPTKRRNSKKRKMPKRRKTKRRRERK</sequence>
<proteinExistence type="predicted"/>
<dbReference type="EMBL" id="MN740121">
    <property type="protein sequence ID" value="QHT88676.1"/>
    <property type="molecule type" value="Genomic_DNA"/>
</dbReference>
<name>A0A6C0I8L5_9ZZZZ</name>
<feature type="region of interest" description="Disordered" evidence="1">
    <location>
        <begin position="36"/>
        <end position="61"/>
    </location>
</feature>
<organism evidence="2">
    <name type="scientific">viral metagenome</name>
    <dbReference type="NCBI Taxonomy" id="1070528"/>
    <lineage>
        <taxon>unclassified sequences</taxon>
        <taxon>metagenomes</taxon>
        <taxon>organismal metagenomes</taxon>
    </lineage>
</organism>
<accession>A0A6C0I8L5</accession>
<reference evidence="2" key="1">
    <citation type="journal article" date="2020" name="Nature">
        <title>Giant virus diversity and host interactions through global metagenomics.</title>
        <authorList>
            <person name="Schulz F."/>
            <person name="Roux S."/>
            <person name="Paez-Espino D."/>
            <person name="Jungbluth S."/>
            <person name="Walsh D.A."/>
            <person name="Denef V.J."/>
            <person name="McMahon K.D."/>
            <person name="Konstantinidis K.T."/>
            <person name="Eloe-Fadrosh E.A."/>
            <person name="Kyrpides N.C."/>
            <person name="Woyke T."/>
        </authorList>
    </citation>
    <scope>NUCLEOTIDE SEQUENCE</scope>
    <source>
        <strain evidence="2">GVMAG-M-3300023184-51</strain>
    </source>
</reference>
<dbReference type="AlphaFoldDB" id="A0A6C0I8L5"/>
<evidence type="ECO:0000313" key="2">
    <source>
        <dbReference type="EMBL" id="QHT88676.1"/>
    </source>
</evidence>
<feature type="compositionally biased region" description="Basic residues" evidence="1">
    <location>
        <begin position="76"/>
        <end position="107"/>
    </location>
</feature>